<protein>
    <recommendedName>
        <fullName evidence="4">Probable nitronate monooxygenase</fullName>
    </recommendedName>
    <alternativeName>
        <fullName evidence="11">Propionate 3-nitronate monooxygenase</fullName>
    </alternativeName>
</protein>
<dbReference type="STRING" id="546871.SAMN04488543_1591"/>
<dbReference type="FunFam" id="3.20.20.70:FF:000154">
    <property type="entry name" value="Probable nitronate monooxygenase"/>
    <property type="match status" value="1"/>
</dbReference>
<proteinExistence type="inferred from homology"/>
<comment type="catalytic activity">
    <reaction evidence="12">
        <text>3 propionate 3-nitronate + 3 O2 + H2O = 3 3-oxopropanoate + 2 nitrate + nitrite + H2O2 + 3 H(+)</text>
        <dbReference type="Rhea" id="RHEA:57332"/>
        <dbReference type="ChEBI" id="CHEBI:15377"/>
        <dbReference type="ChEBI" id="CHEBI:15378"/>
        <dbReference type="ChEBI" id="CHEBI:15379"/>
        <dbReference type="ChEBI" id="CHEBI:16240"/>
        <dbReference type="ChEBI" id="CHEBI:16301"/>
        <dbReference type="ChEBI" id="CHEBI:17632"/>
        <dbReference type="ChEBI" id="CHEBI:33190"/>
        <dbReference type="ChEBI" id="CHEBI:136067"/>
    </reaction>
</comment>
<reference evidence="13 14" key="1">
    <citation type="submission" date="2016-10" db="EMBL/GenBank/DDBJ databases">
        <authorList>
            <person name="de Groot N.N."/>
        </authorList>
    </citation>
    <scope>NUCLEOTIDE SEQUENCE [LARGE SCALE GENOMIC DNA]</scope>
    <source>
        <strain evidence="13 14">DSM 21741</strain>
    </source>
</reference>
<keyword evidence="9" id="KW-0560">Oxidoreductase</keyword>
<keyword evidence="8" id="KW-0547">Nucleotide-binding</keyword>
<dbReference type="GO" id="GO:0009636">
    <property type="term" value="P:response to toxic substance"/>
    <property type="evidence" value="ECO:0007669"/>
    <property type="project" value="UniProtKB-KW"/>
</dbReference>
<dbReference type="PANTHER" id="PTHR42747:SF3">
    <property type="entry name" value="NITRONATE MONOOXYGENASE-RELATED"/>
    <property type="match status" value="1"/>
</dbReference>
<dbReference type="PANTHER" id="PTHR42747">
    <property type="entry name" value="NITRONATE MONOOXYGENASE-RELATED"/>
    <property type="match status" value="1"/>
</dbReference>
<keyword evidence="10" id="KW-0503">Monooxygenase</keyword>
<evidence type="ECO:0000256" key="8">
    <source>
        <dbReference type="ARBA" id="ARBA00022741"/>
    </source>
</evidence>
<evidence type="ECO:0000256" key="1">
    <source>
        <dbReference type="ARBA" id="ARBA00001917"/>
    </source>
</evidence>
<evidence type="ECO:0000256" key="4">
    <source>
        <dbReference type="ARBA" id="ARBA00013457"/>
    </source>
</evidence>
<name>A0A1H1RLX6_9ACTN</name>
<keyword evidence="5" id="KW-0216">Detoxification</keyword>
<comment type="function">
    <text evidence="2">Nitronate monooxygenase that uses molecular oxygen to catalyze the oxidative denitrification of alkyl nitronates. Acts on propionate 3-nitronate (P3N), the presumed physiological substrate. Probably functions in the detoxification of P3N, a metabolic poison produced by plants and fungi as a defense mechanism.</text>
</comment>
<dbReference type="Proteomes" id="UP000199092">
    <property type="component" value="Chromosome I"/>
</dbReference>
<evidence type="ECO:0000256" key="12">
    <source>
        <dbReference type="ARBA" id="ARBA00049401"/>
    </source>
</evidence>
<dbReference type="Pfam" id="PF03060">
    <property type="entry name" value="NMO"/>
    <property type="match status" value="1"/>
</dbReference>
<dbReference type="InterPro" id="IPR013785">
    <property type="entry name" value="Aldolase_TIM"/>
</dbReference>
<accession>A0A1H1RLX6</accession>
<keyword evidence="14" id="KW-1185">Reference proteome</keyword>
<dbReference type="AlphaFoldDB" id="A0A1H1RLX6"/>
<sequence length="353" mass="36852">MLWHRARVIDLDVPVVQAPMAGGPSTPALAAAVSNAGGLGFLAAGYKTPGAVLTDITATRELTRRPFGVNVFAPSGRPADRGTIDRYADCLRSQAAALGVALGDPRFDDDYYEQKVELLAQARVAVVSFTFGCPTRSVVQRLQQVGASVWVTVTDPREAFLAAAAGADALVVQGVEAGGHRGSFVDTDDHEDYGILALLSLIPRRVDLPLVAAGGIATGPALAGVLAGGATAAALGTAFLRCPEAGTTAPHRDAVTQPRPTGLTRAFSGRLARGLVNTFQTEHTTIAPIAYPELHHLTAPLRARARENGDAERISLWAGQAHEFAEATPAGQLVVELAQEAAAAITRANHRLK</sequence>
<dbReference type="GO" id="GO:0018580">
    <property type="term" value="F:nitronate monooxygenase activity"/>
    <property type="evidence" value="ECO:0007669"/>
    <property type="project" value="InterPro"/>
</dbReference>
<comment type="similarity">
    <text evidence="3">Belongs to the nitronate monooxygenase family. NMO class I subfamily.</text>
</comment>
<dbReference type="InterPro" id="IPR004136">
    <property type="entry name" value="NMO"/>
</dbReference>
<gene>
    <name evidence="13" type="ORF">SAMN04488543_1591</name>
</gene>
<dbReference type="CDD" id="cd04730">
    <property type="entry name" value="NPD_like"/>
    <property type="match status" value="1"/>
</dbReference>
<evidence type="ECO:0000313" key="13">
    <source>
        <dbReference type="EMBL" id="SDS36761.1"/>
    </source>
</evidence>
<comment type="cofactor">
    <cofactor evidence="1">
        <name>FMN</name>
        <dbReference type="ChEBI" id="CHEBI:58210"/>
    </cofactor>
</comment>
<evidence type="ECO:0000256" key="9">
    <source>
        <dbReference type="ARBA" id="ARBA00023002"/>
    </source>
</evidence>
<dbReference type="SUPFAM" id="SSF51412">
    <property type="entry name" value="Inosine monophosphate dehydrogenase (IMPDH)"/>
    <property type="match status" value="1"/>
</dbReference>
<keyword evidence="6" id="KW-0285">Flavoprotein</keyword>
<evidence type="ECO:0000256" key="11">
    <source>
        <dbReference type="ARBA" id="ARBA00031155"/>
    </source>
</evidence>
<evidence type="ECO:0000256" key="2">
    <source>
        <dbReference type="ARBA" id="ARBA00003535"/>
    </source>
</evidence>
<evidence type="ECO:0000313" key="14">
    <source>
        <dbReference type="Proteomes" id="UP000199092"/>
    </source>
</evidence>
<evidence type="ECO:0000256" key="7">
    <source>
        <dbReference type="ARBA" id="ARBA00022643"/>
    </source>
</evidence>
<dbReference type="EMBL" id="LT629749">
    <property type="protein sequence ID" value="SDS36761.1"/>
    <property type="molecule type" value="Genomic_DNA"/>
</dbReference>
<dbReference type="GO" id="GO:0000166">
    <property type="term" value="F:nucleotide binding"/>
    <property type="evidence" value="ECO:0007669"/>
    <property type="project" value="UniProtKB-KW"/>
</dbReference>
<evidence type="ECO:0000256" key="10">
    <source>
        <dbReference type="ARBA" id="ARBA00023033"/>
    </source>
</evidence>
<keyword evidence="7" id="KW-0288">FMN</keyword>
<organism evidence="13 14">
    <name type="scientific">Friedmanniella luteola</name>
    <dbReference type="NCBI Taxonomy" id="546871"/>
    <lineage>
        <taxon>Bacteria</taxon>
        <taxon>Bacillati</taxon>
        <taxon>Actinomycetota</taxon>
        <taxon>Actinomycetes</taxon>
        <taxon>Propionibacteriales</taxon>
        <taxon>Nocardioidaceae</taxon>
        <taxon>Friedmanniella</taxon>
    </lineage>
</organism>
<evidence type="ECO:0000256" key="5">
    <source>
        <dbReference type="ARBA" id="ARBA00022575"/>
    </source>
</evidence>
<dbReference type="Gene3D" id="3.20.20.70">
    <property type="entry name" value="Aldolase class I"/>
    <property type="match status" value="1"/>
</dbReference>
<evidence type="ECO:0000256" key="6">
    <source>
        <dbReference type="ARBA" id="ARBA00022630"/>
    </source>
</evidence>
<evidence type="ECO:0000256" key="3">
    <source>
        <dbReference type="ARBA" id="ARBA00009881"/>
    </source>
</evidence>